<organism evidence="3 4">
    <name type="scientific">Plasmodium ovale wallikeri</name>
    <dbReference type="NCBI Taxonomy" id="864142"/>
    <lineage>
        <taxon>Eukaryota</taxon>
        <taxon>Sar</taxon>
        <taxon>Alveolata</taxon>
        <taxon>Apicomplexa</taxon>
        <taxon>Aconoidasida</taxon>
        <taxon>Haemosporida</taxon>
        <taxon>Plasmodiidae</taxon>
        <taxon>Plasmodium</taxon>
        <taxon>Plasmodium (Plasmodium)</taxon>
    </lineage>
</organism>
<dbReference type="AlphaFoldDB" id="A0A1A8YLS0"/>
<dbReference type="Pfam" id="PF09716">
    <property type="entry name" value="ETRAMP"/>
    <property type="match status" value="1"/>
</dbReference>
<feature type="transmembrane region" description="Helical" evidence="1">
    <location>
        <begin position="54"/>
        <end position="77"/>
    </location>
</feature>
<evidence type="ECO:0000313" key="3">
    <source>
        <dbReference type="EMBL" id="SBT32503.1"/>
    </source>
</evidence>
<dbReference type="EMBL" id="FLRD01000030">
    <property type="protein sequence ID" value="SBT31961.1"/>
    <property type="molecule type" value="Genomic_DNA"/>
</dbReference>
<keyword evidence="5" id="KW-1185">Reference proteome</keyword>
<dbReference type="Proteomes" id="UP000078555">
    <property type="component" value="Unassembled WGS sequence"/>
</dbReference>
<keyword evidence="1" id="KW-0472">Membrane</keyword>
<gene>
    <name evidence="2" type="ORF">POVWA1_009730</name>
    <name evidence="3" type="ORF">POVWA2_009940</name>
</gene>
<dbReference type="EMBL" id="FLRE01000038">
    <property type="protein sequence ID" value="SBT32503.1"/>
    <property type="molecule type" value="Genomic_DNA"/>
</dbReference>
<reference evidence="3" key="2">
    <citation type="submission" date="2016-05" db="EMBL/GenBank/DDBJ databases">
        <authorList>
            <person name="Lavstsen T."/>
            <person name="Jespersen J.S."/>
        </authorList>
    </citation>
    <scope>NUCLEOTIDE SEQUENCE [LARGE SCALE GENOMIC DNA]</scope>
</reference>
<dbReference type="Proteomes" id="UP000078550">
    <property type="component" value="Unassembled WGS sequence"/>
</dbReference>
<evidence type="ECO:0000313" key="4">
    <source>
        <dbReference type="Proteomes" id="UP000078550"/>
    </source>
</evidence>
<evidence type="ECO:0000313" key="5">
    <source>
        <dbReference type="Proteomes" id="UP000078555"/>
    </source>
</evidence>
<protein>
    <submittedName>
        <fullName evidence="3">Early transcribed membrane protein</fullName>
    </submittedName>
</protein>
<proteinExistence type="predicted"/>
<evidence type="ECO:0000256" key="1">
    <source>
        <dbReference type="SAM" id="Phobius"/>
    </source>
</evidence>
<keyword evidence="1" id="KW-1133">Transmembrane helix</keyword>
<feature type="transmembrane region" description="Helical" evidence="1">
    <location>
        <begin position="6"/>
        <end position="23"/>
    </location>
</feature>
<accession>A0A1A8YLS0</accession>
<keyword evidence="1" id="KW-0812">Transmembrane</keyword>
<evidence type="ECO:0000313" key="2">
    <source>
        <dbReference type="EMBL" id="SBT31961.1"/>
    </source>
</evidence>
<reference evidence="4 5" key="1">
    <citation type="submission" date="2016-05" db="EMBL/GenBank/DDBJ databases">
        <authorList>
            <person name="Naeem Raeece"/>
        </authorList>
    </citation>
    <scope>NUCLEOTIDE SEQUENCE [LARGE SCALE GENOMIC DNA]</scope>
</reference>
<name>A0A1A8YLS0_PLAOA</name>
<sequence length="174" mass="20092">MRASIFFYIVNILLLLNLMRPFVRTDNIVQEKVKKAINAVNEKFDKYDKKKKKLMLAGAAAVGVALITTLLGGAYFIKERRTPKWDDPMIVADVFDVLVDTIDDGVIYAKKSYYAGKGISKSIPSKKVLEKYILKNIRHQRLDMTNEEKKEILSMIPYIQFNIRKLCYNFADMD</sequence>